<dbReference type="InterPro" id="IPR006186">
    <property type="entry name" value="Ser/Thr-sp_prot-phosphatase"/>
</dbReference>
<keyword evidence="6" id="KW-0804">Transcription</keyword>
<dbReference type="PANTHER" id="PTHR11668:SF511">
    <property type="entry name" value="SERINE_THREONINE-PROTEIN PHOSPHATASE PP1 ISOZYME 2-RELATED"/>
    <property type="match status" value="1"/>
</dbReference>
<evidence type="ECO:0000256" key="3">
    <source>
        <dbReference type="ARBA" id="ARBA00022723"/>
    </source>
</evidence>
<comment type="caution">
    <text evidence="10">The sequence shown here is derived from an EMBL/GenBank/DDBJ whole genome shotgun (WGS) entry which is preliminary data.</text>
</comment>
<dbReference type="InterPro" id="IPR050341">
    <property type="entry name" value="PP1_catalytic_subunit"/>
</dbReference>
<dbReference type="Pfam" id="PF00149">
    <property type="entry name" value="Metallophos"/>
    <property type="match status" value="1"/>
</dbReference>
<comment type="catalytic activity">
    <reaction evidence="8">
        <text>O-phospho-L-threonyl-[protein] + H2O = L-threonyl-[protein] + phosphate</text>
        <dbReference type="Rhea" id="RHEA:47004"/>
        <dbReference type="Rhea" id="RHEA-COMP:11060"/>
        <dbReference type="Rhea" id="RHEA-COMP:11605"/>
        <dbReference type="ChEBI" id="CHEBI:15377"/>
        <dbReference type="ChEBI" id="CHEBI:30013"/>
        <dbReference type="ChEBI" id="CHEBI:43474"/>
        <dbReference type="ChEBI" id="CHEBI:61977"/>
        <dbReference type="EC" id="3.1.3.16"/>
    </reaction>
</comment>
<keyword evidence="5" id="KW-0904">Protein phosphatase</keyword>
<dbReference type="InterPro" id="IPR036898">
    <property type="entry name" value="RNA_pol_Rpb7-like_N_sf"/>
</dbReference>
<dbReference type="PRINTS" id="PR00114">
    <property type="entry name" value="STPHPHTASE"/>
</dbReference>
<dbReference type="SUPFAM" id="SSF50249">
    <property type="entry name" value="Nucleic acid-binding proteins"/>
    <property type="match status" value="1"/>
</dbReference>
<evidence type="ECO:0000256" key="7">
    <source>
        <dbReference type="ARBA" id="ARBA00023211"/>
    </source>
</evidence>
<dbReference type="Gene3D" id="2.40.50.140">
    <property type="entry name" value="Nucleic acid-binding proteins"/>
    <property type="match status" value="1"/>
</dbReference>
<dbReference type="Proteomes" id="UP000824890">
    <property type="component" value="Unassembled WGS sequence"/>
</dbReference>
<evidence type="ECO:0000313" key="11">
    <source>
        <dbReference type="Proteomes" id="UP000824890"/>
    </source>
</evidence>
<comment type="similarity">
    <text evidence="8">Belongs to the PPP phosphatase family.</text>
</comment>
<keyword evidence="11" id="KW-1185">Reference proteome</keyword>
<dbReference type="InterPro" id="IPR029052">
    <property type="entry name" value="Metallo-depent_PP-like"/>
</dbReference>
<comment type="cofactor">
    <cofactor evidence="1">
        <name>Mn(2+)</name>
        <dbReference type="ChEBI" id="CHEBI:29035"/>
    </cofactor>
</comment>
<accession>A0ABQ8A8H1</accession>
<organism evidence="10 11">
    <name type="scientific">Brassica napus</name>
    <name type="common">Rape</name>
    <dbReference type="NCBI Taxonomy" id="3708"/>
    <lineage>
        <taxon>Eukaryota</taxon>
        <taxon>Viridiplantae</taxon>
        <taxon>Streptophyta</taxon>
        <taxon>Embryophyta</taxon>
        <taxon>Tracheophyta</taxon>
        <taxon>Spermatophyta</taxon>
        <taxon>Magnoliopsida</taxon>
        <taxon>eudicotyledons</taxon>
        <taxon>Gunneridae</taxon>
        <taxon>Pentapetalae</taxon>
        <taxon>rosids</taxon>
        <taxon>malvids</taxon>
        <taxon>Brassicales</taxon>
        <taxon>Brassicaceae</taxon>
        <taxon>Brassiceae</taxon>
        <taxon>Brassica</taxon>
    </lineage>
</organism>
<evidence type="ECO:0000256" key="1">
    <source>
        <dbReference type="ARBA" id="ARBA00001936"/>
    </source>
</evidence>
<keyword evidence="3" id="KW-0479">Metal-binding</keyword>
<name>A0ABQ8A8H1_BRANA</name>
<dbReference type="EMBL" id="JAGKQM010000013">
    <property type="protein sequence ID" value="KAH0888744.1"/>
    <property type="molecule type" value="Genomic_DNA"/>
</dbReference>
<sequence length="463" mass="52180">MAQGSMDPAVLDDIIRRLLDYRNPKPGTKQVMLNESEIRQLCLVSKEIFLQQPNLLELEAPIKICGDIHGQYSDLLRLFEYGGFPPTANYLFLGDYVDRGKQSLETICLLLAYKIKYPENFFLLRGNHECASINRIYGFYDECKRRFSVRLWKVFTDSFNCLPVAAVIDDKILCMHGGLSPDLTNVEQIKTIKRPTDVPDTGLLCDLLWSDPSKDVKGWGMNDRGVSYTFGPDKVAEFLIKNDMDLICRAHQVVEDGYEFFADRQLVTIFSAPNYCGEFDNAGAMMSVDESLMCSFQILKPADRRPRGRHGFVSAVTGIESIGKGLIRDGTPFVTFPVKYRCVVFRPFEGEVLEAVVTRVVQFPNKCCYSTDYFAEAGPLKIFVSNHCIPDDMEYQTGDMPNYTKSDGSVRIQKDCEVRLKIFGFSIDATEIVRTISITILTSCVGSIKERFLGLITDPGAVA</sequence>
<evidence type="ECO:0000259" key="9">
    <source>
        <dbReference type="PROSITE" id="PS00125"/>
    </source>
</evidence>
<protein>
    <recommendedName>
        <fullName evidence="8">Serine/threonine-protein phosphatase</fullName>
        <ecNumber evidence="8">3.1.3.16</ecNumber>
    </recommendedName>
</protein>
<dbReference type="PANTHER" id="PTHR11668">
    <property type="entry name" value="SERINE/THREONINE PROTEIN PHOSPHATASE"/>
    <property type="match status" value="1"/>
</dbReference>
<dbReference type="InterPro" id="IPR012340">
    <property type="entry name" value="NA-bd_OB-fold"/>
</dbReference>
<dbReference type="InterPro" id="IPR031675">
    <property type="entry name" value="STPPase_N"/>
</dbReference>
<dbReference type="Gene3D" id="3.30.1490.120">
    <property type="entry name" value="RNA polymerase Rpb7-like, N-terminal domain"/>
    <property type="match status" value="1"/>
</dbReference>
<dbReference type="SMART" id="SM00156">
    <property type="entry name" value="PP2Ac"/>
    <property type="match status" value="1"/>
</dbReference>
<evidence type="ECO:0000256" key="2">
    <source>
        <dbReference type="ARBA" id="ARBA00022478"/>
    </source>
</evidence>
<keyword evidence="4 8" id="KW-0378">Hydrolase</keyword>
<proteinExistence type="inferred from homology"/>
<dbReference type="CDD" id="cd07414">
    <property type="entry name" value="MPP_PP1_PPKL"/>
    <property type="match status" value="1"/>
</dbReference>
<dbReference type="Gene3D" id="3.60.21.10">
    <property type="match status" value="1"/>
</dbReference>
<feature type="domain" description="Serine/threonine specific protein phosphatases" evidence="9">
    <location>
        <begin position="124"/>
        <end position="129"/>
    </location>
</feature>
<keyword evidence="7" id="KW-0464">Manganese</keyword>
<dbReference type="PROSITE" id="PS00125">
    <property type="entry name" value="SER_THR_PHOSPHATASE"/>
    <property type="match status" value="1"/>
</dbReference>
<dbReference type="SUPFAM" id="SSF56300">
    <property type="entry name" value="Metallo-dependent phosphatases"/>
    <property type="match status" value="1"/>
</dbReference>
<evidence type="ECO:0000256" key="8">
    <source>
        <dbReference type="RuleBase" id="RU004273"/>
    </source>
</evidence>
<dbReference type="SUPFAM" id="SSF88798">
    <property type="entry name" value="N-terminal, heterodimerisation domain of RBP7 (RpoE)"/>
    <property type="match status" value="1"/>
</dbReference>
<dbReference type="EC" id="3.1.3.16" evidence="8"/>
<gene>
    <name evidence="10" type="ORF">HID58_051173</name>
</gene>
<evidence type="ECO:0000313" key="10">
    <source>
        <dbReference type="EMBL" id="KAH0888744.1"/>
    </source>
</evidence>
<evidence type="ECO:0000256" key="4">
    <source>
        <dbReference type="ARBA" id="ARBA00022801"/>
    </source>
</evidence>
<evidence type="ECO:0000256" key="5">
    <source>
        <dbReference type="ARBA" id="ARBA00022912"/>
    </source>
</evidence>
<dbReference type="InterPro" id="IPR004843">
    <property type="entry name" value="Calcineurin-like_PHP"/>
</dbReference>
<reference evidence="10 11" key="1">
    <citation type="submission" date="2021-05" db="EMBL/GenBank/DDBJ databases">
        <title>Genome Assembly of Synthetic Allotetraploid Brassica napus Reveals Homoeologous Exchanges between Subgenomes.</title>
        <authorList>
            <person name="Davis J.T."/>
        </authorList>
    </citation>
    <scope>NUCLEOTIDE SEQUENCE [LARGE SCALE GENOMIC DNA]</scope>
    <source>
        <strain evidence="11">cv. Da-Ae</strain>
        <tissue evidence="10">Seedling</tissue>
    </source>
</reference>
<evidence type="ECO:0000256" key="6">
    <source>
        <dbReference type="ARBA" id="ARBA00023163"/>
    </source>
</evidence>
<keyword evidence="2" id="KW-0240">DNA-directed RNA polymerase</keyword>
<dbReference type="Pfam" id="PF16891">
    <property type="entry name" value="STPPase_N"/>
    <property type="match status" value="1"/>
</dbReference>